<gene>
    <name evidence="3" type="ORF">ENU08_05695</name>
    <name evidence="2" type="ORF">ENU41_00385</name>
</gene>
<feature type="transmembrane region" description="Helical" evidence="1">
    <location>
        <begin position="7"/>
        <end position="28"/>
    </location>
</feature>
<dbReference type="AlphaFoldDB" id="A0A7C4JKS3"/>
<proteinExistence type="predicted"/>
<comment type="caution">
    <text evidence="3">The sequence shown here is derived from an EMBL/GenBank/DDBJ whole genome shotgun (WGS) entry which is preliminary data.</text>
</comment>
<dbReference type="EMBL" id="DTBD01000049">
    <property type="protein sequence ID" value="HGQ64721.1"/>
    <property type="molecule type" value="Genomic_DNA"/>
</dbReference>
<dbReference type="EMBL" id="DTCK01000007">
    <property type="protein sequence ID" value="HGQ35124.1"/>
    <property type="molecule type" value="Genomic_DNA"/>
</dbReference>
<evidence type="ECO:0000313" key="3">
    <source>
        <dbReference type="EMBL" id="HGQ64721.1"/>
    </source>
</evidence>
<sequence>MSLFVKRFGVLLSAVVFIMLGLDIIVLYHNLSLLPLTVSMNLIVVGFLVLLRGFVESNKSDRRFYLAWALLLMNIASSIIVASSLGNNIIGLAVFLIGLGVVMLFVSLA</sequence>
<feature type="transmembrane region" description="Helical" evidence="1">
    <location>
        <begin position="34"/>
        <end position="55"/>
    </location>
</feature>
<name>A0A7C4JKS3_9CREN</name>
<keyword evidence="1" id="KW-1133">Transmembrane helix</keyword>
<evidence type="ECO:0000256" key="1">
    <source>
        <dbReference type="SAM" id="Phobius"/>
    </source>
</evidence>
<reference evidence="3" key="1">
    <citation type="journal article" date="2020" name="mSystems">
        <title>Genome- and Community-Level Interaction Insights into Carbon Utilization and Element Cycling Functions of Hydrothermarchaeota in Hydrothermal Sediment.</title>
        <authorList>
            <person name="Zhou Z."/>
            <person name="Liu Y."/>
            <person name="Xu W."/>
            <person name="Pan J."/>
            <person name="Luo Z.H."/>
            <person name="Li M."/>
        </authorList>
    </citation>
    <scope>NUCLEOTIDE SEQUENCE [LARGE SCALE GENOMIC DNA]</scope>
    <source>
        <strain evidence="3">SpSt-637</strain>
        <strain evidence="2">SpSt-667</strain>
    </source>
</reference>
<evidence type="ECO:0000313" key="2">
    <source>
        <dbReference type="EMBL" id="HGQ35124.1"/>
    </source>
</evidence>
<accession>A0A7C4JKS3</accession>
<organism evidence="3">
    <name type="scientific">Ignisphaera aggregans</name>
    <dbReference type="NCBI Taxonomy" id="334771"/>
    <lineage>
        <taxon>Archaea</taxon>
        <taxon>Thermoproteota</taxon>
        <taxon>Thermoprotei</taxon>
        <taxon>Desulfurococcales</taxon>
        <taxon>Desulfurococcaceae</taxon>
        <taxon>Ignisphaera</taxon>
    </lineage>
</organism>
<feature type="transmembrane region" description="Helical" evidence="1">
    <location>
        <begin position="64"/>
        <end position="83"/>
    </location>
</feature>
<keyword evidence="1" id="KW-0812">Transmembrane</keyword>
<keyword evidence="1" id="KW-0472">Membrane</keyword>
<protein>
    <submittedName>
        <fullName evidence="3">Uncharacterized protein</fullName>
    </submittedName>
</protein>
<feature type="transmembrane region" description="Helical" evidence="1">
    <location>
        <begin position="89"/>
        <end position="108"/>
    </location>
</feature>